<dbReference type="GO" id="GO:0006363">
    <property type="term" value="P:termination of RNA polymerase I transcription"/>
    <property type="evidence" value="ECO:0007669"/>
    <property type="project" value="TreeGrafter"/>
</dbReference>
<feature type="binding site" evidence="9">
    <location>
        <position position="90"/>
    </location>
    <ligand>
        <name>Zn(2+)</name>
        <dbReference type="ChEBI" id="CHEBI:29105"/>
        <label>2</label>
    </ligand>
</feature>
<evidence type="ECO:0000256" key="11">
    <source>
        <dbReference type="SAM" id="MobiDB-lite"/>
    </source>
</evidence>
<comment type="function">
    <text evidence="7">Core component of RNA polymerase I (Pol I), a DNA-dependent RNA polymerase which synthesizes ribosomal RNA precursors using the four ribonucleoside triphosphates as substrates. Can mediate Pol I proofreading of the nascent RNA transcript. Anchors into the Pol I active site to monitor transcription fidelity and cleave mis-incorporated 5'-ribonucleotides.</text>
</comment>
<keyword evidence="6 8" id="KW-0539">Nucleus</keyword>
<organism evidence="13">
    <name type="scientific">Scylla olivacea</name>
    <name type="common">Orange mud crab</name>
    <name type="synonym">Cancer olivacea</name>
    <dbReference type="NCBI Taxonomy" id="85551"/>
    <lineage>
        <taxon>Eukaryota</taxon>
        <taxon>Metazoa</taxon>
        <taxon>Ecdysozoa</taxon>
        <taxon>Arthropoda</taxon>
        <taxon>Crustacea</taxon>
        <taxon>Multicrustacea</taxon>
        <taxon>Malacostraca</taxon>
        <taxon>Eumalacostraca</taxon>
        <taxon>Eucarida</taxon>
        <taxon>Decapoda</taxon>
        <taxon>Pleocyemata</taxon>
        <taxon>Brachyura</taxon>
        <taxon>Eubrachyura</taxon>
        <taxon>Portunoidea</taxon>
        <taxon>Portunidae</taxon>
        <taxon>Portuninae</taxon>
        <taxon>Scylla</taxon>
    </lineage>
</organism>
<feature type="zinc finger region" description="C4-type" evidence="10">
    <location>
        <begin position="17"/>
        <end position="38"/>
    </location>
</feature>
<evidence type="ECO:0000256" key="4">
    <source>
        <dbReference type="ARBA" id="ARBA00022771"/>
    </source>
</evidence>
<proteinExistence type="inferred from homology"/>
<feature type="binding site" evidence="9">
    <location>
        <position position="38"/>
    </location>
    <ligand>
        <name>Zn(2+)</name>
        <dbReference type="ChEBI" id="CHEBI:29105"/>
        <label>1</label>
    </ligand>
</feature>
<dbReference type="GO" id="GO:0008270">
    <property type="term" value="F:zinc ion binding"/>
    <property type="evidence" value="ECO:0007669"/>
    <property type="project" value="UniProtKB-KW"/>
</dbReference>
<dbReference type="InterPro" id="IPR001222">
    <property type="entry name" value="Znf_TFIIS"/>
</dbReference>
<comment type="subcellular location">
    <subcellularLocation>
        <location evidence="1">Nucleus</location>
        <location evidence="1">Nucleolus</location>
    </subcellularLocation>
</comment>
<dbReference type="SMART" id="SM00440">
    <property type="entry name" value="ZnF_C2C2"/>
    <property type="match status" value="1"/>
</dbReference>
<evidence type="ECO:0000256" key="3">
    <source>
        <dbReference type="ARBA" id="ARBA00022723"/>
    </source>
</evidence>
<dbReference type="PROSITE" id="PS51133">
    <property type="entry name" value="ZF_TFIIS_2"/>
    <property type="match status" value="1"/>
</dbReference>
<dbReference type="EMBL" id="GDRN01108024">
    <property type="protein sequence ID" value="JAI57332.1"/>
    <property type="molecule type" value="Transcribed_RNA"/>
</dbReference>
<evidence type="ECO:0000256" key="6">
    <source>
        <dbReference type="ARBA" id="ARBA00023242"/>
    </source>
</evidence>
<accession>A0A0P4VWP7</accession>
<comment type="function">
    <text evidence="8">DNA-dependent RNA polymerase catalyzes the transcription of DNA into RNA using the four ribonucleoside triphosphates as substrates.</text>
</comment>
<evidence type="ECO:0000259" key="12">
    <source>
        <dbReference type="PROSITE" id="PS51133"/>
    </source>
</evidence>
<dbReference type="EMBL" id="GDRN01108023">
    <property type="protein sequence ID" value="JAI57333.1"/>
    <property type="molecule type" value="Transcribed_RNA"/>
</dbReference>
<reference evidence="13" key="1">
    <citation type="submission" date="2015-09" db="EMBL/GenBank/DDBJ databases">
        <title>Scylla olivacea transcriptome.</title>
        <authorList>
            <person name="Ikhwanuddin M."/>
        </authorList>
    </citation>
    <scope>NUCLEOTIDE SEQUENCE</scope>
</reference>
<dbReference type="PANTHER" id="PTHR11239">
    <property type="entry name" value="DNA-DIRECTED RNA POLYMERASE"/>
    <property type="match status" value="1"/>
</dbReference>
<dbReference type="GO" id="GO:0005736">
    <property type="term" value="C:RNA polymerase I complex"/>
    <property type="evidence" value="ECO:0007669"/>
    <property type="project" value="TreeGrafter"/>
</dbReference>
<dbReference type="CDD" id="cd10507">
    <property type="entry name" value="Zn-ribbon_RPA12"/>
    <property type="match status" value="1"/>
</dbReference>
<evidence type="ECO:0000256" key="9">
    <source>
        <dbReference type="PIRSR" id="PIRSR005586-1"/>
    </source>
</evidence>
<dbReference type="Pfam" id="PF01096">
    <property type="entry name" value="Zn_ribbon_TFIIS"/>
    <property type="match status" value="1"/>
</dbReference>
<keyword evidence="3 9" id="KW-0479">Metal-binding</keyword>
<dbReference type="Gene3D" id="2.20.25.10">
    <property type="match status" value="1"/>
</dbReference>
<protein>
    <recommendedName>
        <fullName evidence="8">DNA-directed RNA polymerase subunit</fullName>
    </recommendedName>
</protein>
<evidence type="ECO:0000256" key="5">
    <source>
        <dbReference type="ARBA" id="ARBA00022833"/>
    </source>
</evidence>
<evidence type="ECO:0000256" key="10">
    <source>
        <dbReference type="PIRSR" id="PIRSR005586-2"/>
    </source>
</evidence>
<evidence type="ECO:0000256" key="7">
    <source>
        <dbReference type="ARBA" id="ARBA00044497"/>
    </source>
</evidence>
<comment type="similarity">
    <text evidence="8">Belongs to the archaeal rpoM/eukaryotic RPA12/RPB9/RPC11 RNA polymerase family.</text>
</comment>
<keyword evidence="8" id="KW-0804">Transcription</keyword>
<evidence type="ECO:0000313" key="13">
    <source>
        <dbReference type="EMBL" id="JAI57332.1"/>
    </source>
</evidence>
<feature type="binding site" evidence="9">
    <location>
        <position position="118"/>
    </location>
    <ligand>
        <name>Zn(2+)</name>
        <dbReference type="ChEBI" id="CHEBI:29105"/>
        <label>2</label>
    </ligand>
</feature>
<feature type="binding site" evidence="9">
    <location>
        <position position="35"/>
    </location>
    <ligand>
        <name>Zn(2+)</name>
        <dbReference type="ChEBI" id="CHEBI:29105"/>
        <label>1</label>
    </ligand>
</feature>
<evidence type="ECO:0000256" key="8">
    <source>
        <dbReference type="PIRNR" id="PIRNR005586"/>
    </source>
</evidence>
<dbReference type="GO" id="GO:0003899">
    <property type="term" value="F:DNA-directed RNA polymerase activity"/>
    <property type="evidence" value="ECO:0007669"/>
    <property type="project" value="InterPro"/>
</dbReference>
<keyword evidence="5 9" id="KW-0862">Zinc</keyword>
<sequence>MEESSLEQLFIVEPDFCPACGAILALPTSGPLIKCKVCSFSIRIEVLLGHTTTSSYQFNHRGVYSSSKKGPQGEEEEEEEYGQRDPHRECSKCGHMGMSYTTMQLRSADEGQTIFYLCPKCRHREVENS</sequence>
<feature type="binding site" evidence="9">
    <location>
        <position position="17"/>
    </location>
    <ligand>
        <name>Zn(2+)</name>
        <dbReference type="ChEBI" id="CHEBI:29105"/>
        <label>1</label>
    </ligand>
</feature>
<name>A0A0P4VWP7_SCYOL</name>
<keyword evidence="2 8" id="KW-0240">DNA-directed RNA polymerase</keyword>
<feature type="binding site" evidence="9">
    <location>
        <position position="121"/>
    </location>
    <ligand>
        <name>Zn(2+)</name>
        <dbReference type="ChEBI" id="CHEBI:29105"/>
        <label>2</label>
    </ligand>
</feature>
<dbReference type="SUPFAM" id="SSF57783">
    <property type="entry name" value="Zinc beta-ribbon"/>
    <property type="match status" value="1"/>
</dbReference>
<dbReference type="AlphaFoldDB" id="A0A0P4VWP7"/>
<feature type="binding site" evidence="9">
    <location>
        <position position="93"/>
    </location>
    <ligand>
        <name>Zn(2+)</name>
        <dbReference type="ChEBI" id="CHEBI:29105"/>
        <label>2</label>
    </ligand>
</feature>
<dbReference type="InterPro" id="IPR034004">
    <property type="entry name" value="Zn_ribbon_RPA12_C"/>
</dbReference>
<feature type="binding site" evidence="9">
    <location>
        <position position="20"/>
    </location>
    <ligand>
        <name>Zn(2+)</name>
        <dbReference type="ChEBI" id="CHEBI:29105"/>
        <label>1</label>
    </ligand>
</feature>
<dbReference type="GO" id="GO:0003676">
    <property type="term" value="F:nucleic acid binding"/>
    <property type="evidence" value="ECO:0007669"/>
    <property type="project" value="InterPro"/>
</dbReference>
<dbReference type="PANTHER" id="PTHR11239:SF14">
    <property type="entry name" value="DNA-DIRECTED RNA POLYMERASE I SUBUNIT RPA12"/>
    <property type="match status" value="1"/>
</dbReference>
<keyword evidence="4 10" id="KW-0863">Zinc-finger</keyword>
<evidence type="ECO:0000256" key="2">
    <source>
        <dbReference type="ARBA" id="ARBA00022478"/>
    </source>
</evidence>
<dbReference type="PROSITE" id="PS00466">
    <property type="entry name" value="ZF_TFIIS_1"/>
    <property type="match status" value="1"/>
</dbReference>
<feature type="region of interest" description="Disordered" evidence="11">
    <location>
        <begin position="61"/>
        <end position="88"/>
    </location>
</feature>
<dbReference type="InterPro" id="IPR012164">
    <property type="entry name" value="Rpa12/Rpb9/Rpc10/TFS"/>
</dbReference>
<dbReference type="PIRSF" id="PIRSF005586">
    <property type="entry name" value="RNApol_RpoM"/>
    <property type="match status" value="1"/>
</dbReference>
<feature type="domain" description="TFIIS-type" evidence="12">
    <location>
        <begin position="86"/>
        <end position="126"/>
    </location>
</feature>
<evidence type="ECO:0000256" key="1">
    <source>
        <dbReference type="ARBA" id="ARBA00004604"/>
    </source>
</evidence>